<dbReference type="PANTHER" id="PTHR23026:SF123">
    <property type="entry name" value="NAD(P)H NITROREDUCTASE RV3131-RELATED"/>
    <property type="match status" value="1"/>
</dbReference>
<dbReference type="InterPro" id="IPR029479">
    <property type="entry name" value="Nitroreductase"/>
</dbReference>
<dbReference type="Pfam" id="PF00881">
    <property type="entry name" value="Nitroreductase"/>
    <property type="match status" value="1"/>
</dbReference>
<dbReference type="SUPFAM" id="SSF55469">
    <property type="entry name" value="FMN-dependent nitroreductase-like"/>
    <property type="match status" value="2"/>
</dbReference>
<dbReference type="InterPro" id="IPR000415">
    <property type="entry name" value="Nitroreductase-like"/>
</dbReference>
<dbReference type="Gene3D" id="3.40.109.10">
    <property type="entry name" value="NADH Oxidase"/>
    <property type="match status" value="1"/>
</dbReference>
<name>A0A2T5U758_9SPHN</name>
<evidence type="ECO:0000313" key="2">
    <source>
        <dbReference type="EMBL" id="PTW47320.1"/>
    </source>
</evidence>
<dbReference type="Proteomes" id="UP000244013">
    <property type="component" value="Unassembled WGS sequence"/>
</dbReference>
<dbReference type="EMBL" id="QAYE01000003">
    <property type="protein sequence ID" value="PTW47320.1"/>
    <property type="molecule type" value="Genomic_DNA"/>
</dbReference>
<reference evidence="2 3" key="1">
    <citation type="submission" date="2018-04" db="EMBL/GenBank/DDBJ databases">
        <title>Genomic Encyclopedia of Type Strains, Phase III (KMG-III): the genomes of soil and plant-associated and newly described type strains.</title>
        <authorList>
            <person name="Whitman W."/>
        </authorList>
    </citation>
    <scope>NUCLEOTIDE SEQUENCE [LARGE SCALE GENOMIC DNA]</scope>
    <source>
        <strain evidence="2 3">MA-olki</strain>
    </source>
</reference>
<proteinExistence type="predicted"/>
<sequence length="365" mass="39519">MNRRHVLIGAGATALVGGEAAYLLDRQANTSSAYAARATALRTPLADEASAHDLIRYATLAPNGHNTQPWRFRIGERRIDIIPDFSRRTAVVDPDDHHLFVSLGAATEALSLASAARGMPATITFDPRNQGSVAVHFETARPTPSPMFDAITRRQSTRAEYDGRAVPARDLDTLVKAAAVPDVDLVLLTDRHRIDRLSDLVLAGNTLQRTDPAFVRELKAWLRFNPRQALRTGDGLYSVASGNPALPDWLGPHAFDWISTARSENEAYAAQLRSSAGVAVFVGAGGTAADWVAVGRACQRFALQATTLGLQHAFINQPVEVPSLRPDLAALIGIPGRRPDMVMRFGYGPTLPWSLRRSVDAVIVP</sequence>
<dbReference type="PANTHER" id="PTHR23026">
    <property type="entry name" value="NADPH NITROREDUCTASE"/>
    <property type="match status" value="1"/>
</dbReference>
<dbReference type="GO" id="GO:0016491">
    <property type="term" value="F:oxidoreductase activity"/>
    <property type="evidence" value="ECO:0007669"/>
    <property type="project" value="InterPro"/>
</dbReference>
<dbReference type="GeneID" id="91005403"/>
<protein>
    <submittedName>
        <fullName evidence="2">Nitroreductase family protein</fullName>
    </submittedName>
</protein>
<dbReference type="AlphaFoldDB" id="A0A2T5U758"/>
<organism evidence="2 3">
    <name type="scientific">Sphingomonas faeni</name>
    <dbReference type="NCBI Taxonomy" id="185950"/>
    <lineage>
        <taxon>Bacteria</taxon>
        <taxon>Pseudomonadati</taxon>
        <taxon>Pseudomonadota</taxon>
        <taxon>Alphaproteobacteria</taxon>
        <taxon>Sphingomonadales</taxon>
        <taxon>Sphingomonadaceae</taxon>
        <taxon>Sphingomonas</taxon>
    </lineage>
</organism>
<comment type="caution">
    <text evidence="2">The sequence shown here is derived from an EMBL/GenBank/DDBJ whole genome shotgun (WGS) entry which is preliminary data.</text>
</comment>
<accession>A0A2T5U758</accession>
<dbReference type="OrthoDB" id="8156917at2"/>
<evidence type="ECO:0000259" key="1">
    <source>
        <dbReference type="Pfam" id="PF00881"/>
    </source>
</evidence>
<feature type="domain" description="Nitroreductase" evidence="1">
    <location>
        <begin position="151"/>
        <end position="347"/>
    </location>
</feature>
<dbReference type="InterPro" id="IPR050627">
    <property type="entry name" value="Nitroreductase/BluB"/>
</dbReference>
<evidence type="ECO:0000313" key="3">
    <source>
        <dbReference type="Proteomes" id="UP000244013"/>
    </source>
</evidence>
<dbReference type="NCBIfam" id="NF047509">
    <property type="entry name" value="Rv3131_FMN_oxido"/>
    <property type="match status" value="1"/>
</dbReference>
<dbReference type="RefSeq" id="WP_107953509.1">
    <property type="nucleotide sequence ID" value="NZ_QAYE01000003.1"/>
</dbReference>
<gene>
    <name evidence="2" type="ORF">C8J25_10335</name>
</gene>